<dbReference type="AlphaFoldDB" id="A0A164ALP0"/>
<protein>
    <submittedName>
        <fullName evidence="1">Uncharacterized protein</fullName>
    </submittedName>
</protein>
<name>A0A164ALP0_9BRAD</name>
<dbReference type="RefSeq" id="WP_068728820.1">
    <property type="nucleotide sequence ID" value="NZ_LVYV01000001.1"/>
</dbReference>
<keyword evidence="2" id="KW-1185">Reference proteome</keyword>
<gene>
    <name evidence="1" type="ORF">A4A58_00445</name>
</gene>
<dbReference type="OrthoDB" id="8227551at2"/>
<accession>A0A164ALP0</accession>
<proteinExistence type="predicted"/>
<organism evidence="1 2">
    <name type="scientific">Tardiphaga robiniae</name>
    <dbReference type="NCBI Taxonomy" id="943830"/>
    <lineage>
        <taxon>Bacteria</taxon>
        <taxon>Pseudomonadati</taxon>
        <taxon>Pseudomonadota</taxon>
        <taxon>Alphaproteobacteria</taxon>
        <taxon>Hyphomicrobiales</taxon>
        <taxon>Nitrobacteraceae</taxon>
        <taxon>Tardiphaga</taxon>
    </lineage>
</organism>
<dbReference type="STRING" id="943830.A4A58_00445"/>
<evidence type="ECO:0000313" key="1">
    <source>
        <dbReference type="EMBL" id="KZD24993.1"/>
    </source>
</evidence>
<reference evidence="1 2" key="1">
    <citation type="submission" date="2016-03" db="EMBL/GenBank/DDBJ databases">
        <title>Microsymbionts genomes from the relict species Vavilovia formosa (Stev.) Fed.</title>
        <authorList>
            <person name="Kopat V."/>
            <person name="Chirak E."/>
            <person name="Kimeklis A."/>
            <person name="Andronov E."/>
        </authorList>
    </citation>
    <scope>NUCLEOTIDE SEQUENCE [LARGE SCALE GENOMIC DNA]</scope>
    <source>
        <strain evidence="1 2">Vaf07</strain>
    </source>
</reference>
<evidence type="ECO:0000313" key="2">
    <source>
        <dbReference type="Proteomes" id="UP000076574"/>
    </source>
</evidence>
<dbReference type="Proteomes" id="UP000076574">
    <property type="component" value="Unassembled WGS sequence"/>
</dbReference>
<comment type="caution">
    <text evidence="1">The sequence shown here is derived from an EMBL/GenBank/DDBJ whole genome shotgun (WGS) entry which is preliminary data.</text>
</comment>
<dbReference type="EMBL" id="LVYV01000001">
    <property type="protein sequence ID" value="KZD24993.1"/>
    <property type="molecule type" value="Genomic_DNA"/>
</dbReference>
<sequence length="145" mass="16427">MNVIAFQRKPLQAAWSETELVTLADTINLGHRGREWETGITENGDAQLYLLGPQPEQACELCVSRVGGRYILEDGTGRLLFEHRSLPLVAAHARTALRGTRWWLVARIVMVWCTIRHMLHDEIEPLMTEGEELLVHFAPQLAAFV</sequence>